<dbReference type="InterPro" id="IPR011004">
    <property type="entry name" value="Trimer_LpxA-like_sf"/>
</dbReference>
<dbReference type="Pfam" id="PF00132">
    <property type="entry name" value="Hexapep"/>
    <property type="match status" value="1"/>
</dbReference>
<evidence type="ECO:0000256" key="4">
    <source>
        <dbReference type="ARBA" id="ARBA00022737"/>
    </source>
</evidence>
<sequence>MQLRDILNHLQQLGVKVDLIGSDAGEIQQVAGLNGANAQQISFLNDKKYLSFLEKTKAGAVILESTYQENAKVPVLVVENPYYVYALVAQFLNPIKNNTCQYHLNASIDASACLESDVTIMAQAVIQADVSIKTGSVIGCGAVIEESVTIGQNCFIGANVVIRHACVIGDNVTVEAGAIIGGDGFGWANHEGKWIKIPQIGRVVIGNDVSIGNNVCIDRGAIEDTIIEDNCIIDNMVHIAHNVKIGQGSAIAGQTGFAGSTTLGEYCTVAGQVGFSGHITIADNSHFLAKAGVTHSIKKSGVYSGFPAIPVSEWQKNSIRARHLDKMAKQIKALQKQVEQLVIEGSSN</sequence>
<evidence type="ECO:0000259" key="8">
    <source>
        <dbReference type="Pfam" id="PF25087"/>
    </source>
</evidence>
<dbReference type="Gene3D" id="1.20.5.170">
    <property type="match status" value="1"/>
</dbReference>
<dbReference type="AlphaFoldDB" id="A0A3B0W0J5"/>
<keyword evidence="1" id="KW-0444">Lipid biosynthesis</keyword>
<evidence type="ECO:0000256" key="6">
    <source>
        <dbReference type="ARBA" id="ARBA00023315"/>
    </source>
</evidence>
<feature type="domain" description="UDP-3-O-[3-hydroxymyristoyl] glucosamine N-acyltransferase non-repeat region" evidence="7">
    <location>
        <begin position="26"/>
        <end position="91"/>
    </location>
</feature>
<dbReference type="CDD" id="cd03352">
    <property type="entry name" value="LbH_LpxD"/>
    <property type="match status" value="1"/>
</dbReference>
<organism evidence="9">
    <name type="scientific">hydrothermal vent metagenome</name>
    <dbReference type="NCBI Taxonomy" id="652676"/>
    <lineage>
        <taxon>unclassified sequences</taxon>
        <taxon>metagenomes</taxon>
        <taxon>ecological metagenomes</taxon>
    </lineage>
</organism>
<dbReference type="GO" id="GO:0009245">
    <property type="term" value="P:lipid A biosynthetic process"/>
    <property type="evidence" value="ECO:0007669"/>
    <property type="project" value="UniProtKB-KW"/>
</dbReference>
<dbReference type="InterPro" id="IPR001451">
    <property type="entry name" value="Hexapep"/>
</dbReference>
<gene>
    <name evidence="9" type="ORF">MNBD_GAMMA03-1670</name>
</gene>
<dbReference type="InterPro" id="IPR007691">
    <property type="entry name" value="LpxD"/>
</dbReference>
<dbReference type="PANTHER" id="PTHR43378">
    <property type="entry name" value="UDP-3-O-ACYLGLUCOSAMINE N-ACYLTRANSFERASE"/>
    <property type="match status" value="1"/>
</dbReference>
<dbReference type="NCBIfam" id="TIGR01853">
    <property type="entry name" value="lipid_A_lpxD"/>
    <property type="match status" value="1"/>
</dbReference>
<dbReference type="EC" id="2.3.1.191" evidence="9"/>
<dbReference type="GO" id="GO:0103118">
    <property type="term" value="F:UDP-3-O-[(3R)-3-hydroxyacyl]-glucosamine N-acyltransferase activity"/>
    <property type="evidence" value="ECO:0007669"/>
    <property type="project" value="UniProtKB-EC"/>
</dbReference>
<dbReference type="Pfam" id="PF04613">
    <property type="entry name" value="LpxD"/>
    <property type="match status" value="1"/>
</dbReference>
<dbReference type="InterPro" id="IPR020573">
    <property type="entry name" value="UDP_GlcNAc_AcTrfase_non-rep"/>
</dbReference>
<evidence type="ECO:0000313" key="9">
    <source>
        <dbReference type="EMBL" id="VAW48781.1"/>
    </source>
</evidence>
<evidence type="ECO:0000256" key="5">
    <source>
        <dbReference type="ARBA" id="ARBA00023098"/>
    </source>
</evidence>
<keyword evidence="2" id="KW-0441">Lipid A biosynthesis</keyword>
<evidence type="ECO:0000256" key="3">
    <source>
        <dbReference type="ARBA" id="ARBA00022679"/>
    </source>
</evidence>
<keyword evidence="6 9" id="KW-0012">Acyltransferase</keyword>
<evidence type="ECO:0000259" key="7">
    <source>
        <dbReference type="Pfam" id="PF04613"/>
    </source>
</evidence>
<dbReference type="PANTHER" id="PTHR43378:SF2">
    <property type="entry name" value="UDP-3-O-ACYLGLUCOSAMINE N-ACYLTRANSFERASE 1, MITOCHONDRIAL-RELATED"/>
    <property type="match status" value="1"/>
</dbReference>
<dbReference type="GO" id="GO:0016410">
    <property type="term" value="F:N-acyltransferase activity"/>
    <property type="evidence" value="ECO:0007669"/>
    <property type="project" value="InterPro"/>
</dbReference>
<feature type="domain" description="Mannose-1-phosphate guanyltransferase C-terminal" evidence="8">
    <location>
        <begin position="130"/>
        <end position="220"/>
    </location>
</feature>
<keyword evidence="3 9" id="KW-0808">Transferase</keyword>
<evidence type="ECO:0000256" key="2">
    <source>
        <dbReference type="ARBA" id="ARBA00022556"/>
    </source>
</evidence>
<protein>
    <submittedName>
        <fullName evidence="9">UDP-3-O-[3-hydroxymyristoyl] glucosamine N-acyltransferase</fullName>
        <ecNumber evidence="9">2.3.1.191</ecNumber>
    </submittedName>
</protein>
<name>A0A3B0W0J5_9ZZZZ</name>
<dbReference type="HAMAP" id="MF_00523">
    <property type="entry name" value="LpxD"/>
    <property type="match status" value="1"/>
</dbReference>
<dbReference type="GO" id="GO:0016020">
    <property type="term" value="C:membrane"/>
    <property type="evidence" value="ECO:0007669"/>
    <property type="project" value="GOC"/>
</dbReference>
<accession>A0A3B0W0J5</accession>
<keyword evidence="4" id="KW-0677">Repeat</keyword>
<dbReference type="NCBIfam" id="NF002060">
    <property type="entry name" value="PRK00892.1"/>
    <property type="match status" value="1"/>
</dbReference>
<dbReference type="EMBL" id="UOFC01000232">
    <property type="protein sequence ID" value="VAW48781.1"/>
    <property type="molecule type" value="Genomic_DNA"/>
</dbReference>
<dbReference type="Gene3D" id="2.160.10.10">
    <property type="entry name" value="Hexapeptide repeat proteins"/>
    <property type="match status" value="1"/>
</dbReference>
<keyword evidence="5" id="KW-0443">Lipid metabolism</keyword>
<dbReference type="Pfam" id="PF25087">
    <property type="entry name" value="GMPPB_C"/>
    <property type="match status" value="1"/>
</dbReference>
<reference evidence="9" key="1">
    <citation type="submission" date="2018-06" db="EMBL/GenBank/DDBJ databases">
        <authorList>
            <person name="Zhirakovskaya E."/>
        </authorList>
    </citation>
    <scope>NUCLEOTIDE SEQUENCE</scope>
</reference>
<dbReference type="SUPFAM" id="SSF51161">
    <property type="entry name" value="Trimeric LpxA-like enzymes"/>
    <property type="match status" value="1"/>
</dbReference>
<evidence type="ECO:0000256" key="1">
    <source>
        <dbReference type="ARBA" id="ARBA00022516"/>
    </source>
</evidence>
<dbReference type="InterPro" id="IPR056729">
    <property type="entry name" value="GMPPB_C"/>
</dbReference>
<dbReference type="Gene3D" id="3.40.1390.10">
    <property type="entry name" value="MurE/MurF, N-terminal domain"/>
    <property type="match status" value="1"/>
</dbReference>
<proteinExistence type="inferred from homology"/>